<gene>
    <name evidence="9" type="ORF">FK85_31955</name>
</gene>
<name>A0A0F8AU26_9EURY</name>
<dbReference type="NCBIfam" id="TIGR01930">
    <property type="entry name" value="AcCoA-C-Actrans"/>
    <property type="match status" value="1"/>
</dbReference>
<dbReference type="CDD" id="cd00751">
    <property type="entry name" value="thiolase"/>
    <property type="match status" value="1"/>
</dbReference>
<dbReference type="Pfam" id="PF00108">
    <property type="entry name" value="Thiolase_N"/>
    <property type="match status" value="1"/>
</dbReference>
<accession>A0A0F8AU26</accession>
<dbReference type="InterPro" id="IPR050215">
    <property type="entry name" value="Thiolase-like_sf_Thiolase"/>
</dbReference>
<dbReference type="Pfam" id="PF02803">
    <property type="entry name" value="Thiolase_C"/>
    <property type="match status" value="1"/>
</dbReference>
<evidence type="ECO:0000313" key="9">
    <source>
        <dbReference type="EMBL" id="KKF39011.1"/>
    </source>
</evidence>
<dbReference type="RefSeq" id="WP_050027175.1">
    <property type="nucleotide sequence ID" value="NZ_JNFH02000162.1"/>
</dbReference>
<keyword evidence="10" id="KW-1185">Reference proteome</keyword>
<dbReference type="SUPFAM" id="SSF53901">
    <property type="entry name" value="Thiolase-like"/>
    <property type="match status" value="2"/>
</dbReference>
<dbReference type="InterPro" id="IPR020613">
    <property type="entry name" value="Thiolase_CS"/>
</dbReference>
<keyword evidence="4" id="KW-0414">Isoprene biosynthesis</keyword>
<comment type="pathway">
    <text evidence="1">Lipid metabolism.</text>
</comment>
<dbReference type="InterPro" id="IPR020617">
    <property type="entry name" value="Thiolase_C"/>
</dbReference>
<dbReference type="InterPro" id="IPR020616">
    <property type="entry name" value="Thiolase_N"/>
</dbReference>
<dbReference type="PROSITE" id="PS00098">
    <property type="entry name" value="THIOLASE_1"/>
    <property type="match status" value="1"/>
</dbReference>
<sequence length="380" mass="40423">MTDETTPVIAAAYRTPQGRDGGVYADVRSEDLSTRLIDHTLAETGLTSDHVDDLMWGVAQQRTEQDNNVARVIALLSDLGESVPATSINRWCASSMQSVISAADAIAAGNRDCVIAGGVENMSRVPMDGDSYQHLHPELSEQYNVFQLQMGMTAEKVAEEHDVSREAQDEYAARSHQRAAEATESGRFDDEIVPVETEDGLVEADEGIRPDTTAEKLAGLSPAFTGDGTVTAGNSSQISDGASLTLVTSKAFAEDHGLDVLAEVGTNNVAGVDPTVMGIGPVPATRGLLDRAGRTIDDYDLVELNEAFASQCEYSRRELGIDEEKYNVNGGAIALGHPLGASGARLPVTLIHEMQKRDADRGLATLCVGFGQGAAIEFSR</sequence>
<dbReference type="PANTHER" id="PTHR43853">
    <property type="entry name" value="3-KETOACYL-COA THIOLASE, PEROXISOMAL"/>
    <property type="match status" value="1"/>
</dbReference>
<evidence type="ECO:0000256" key="2">
    <source>
        <dbReference type="ARBA" id="ARBA00010982"/>
    </source>
</evidence>
<comment type="caution">
    <text evidence="9">The sequence shown here is derived from an EMBL/GenBank/DDBJ whole genome shotgun (WGS) entry which is preliminary data.</text>
</comment>
<feature type="domain" description="Thiolase N-terminal" evidence="7">
    <location>
        <begin position="8"/>
        <end position="250"/>
    </location>
</feature>
<dbReference type="InterPro" id="IPR016039">
    <property type="entry name" value="Thiolase-like"/>
</dbReference>
<dbReference type="PROSITE" id="PS00099">
    <property type="entry name" value="THIOLASE_3"/>
    <property type="match status" value="1"/>
</dbReference>
<feature type="domain" description="Thiolase C-terminal" evidence="8">
    <location>
        <begin position="259"/>
        <end position="377"/>
    </location>
</feature>
<evidence type="ECO:0000313" key="10">
    <source>
        <dbReference type="Proteomes" id="UP000053331"/>
    </source>
</evidence>
<keyword evidence="3" id="KW-0808">Transferase</keyword>
<dbReference type="PROSITE" id="PS00737">
    <property type="entry name" value="THIOLASE_2"/>
    <property type="match status" value="1"/>
</dbReference>
<evidence type="ECO:0000256" key="1">
    <source>
        <dbReference type="ARBA" id="ARBA00005189"/>
    </source>
</evidence>
<proteinExistence type="inferred from homology"/>
<dbReference type="AlphaFoldDB" id="A0A0F8AU26"/>
<dbReference type="GO" id="GO:0003988">
    <property type="term" value="F:acetyl-CoA C-acyltransferase activity"/>
    <property type="evidence" value="ECO:0007669"/>
    <property type="project" value="UniProtKB-EC"/>
</dbReference>
<dbReference type="GO" id="GO:0008299">
    <property type="term" value="P:isoprenoid biosynthetic process"/>
    <property type="evidence" value="ECO:0007669"/>
    <property type="project" value="UniProtKB-KW"/>
</dbReference>
<evidence type="ECO:0000259" key="7">
    <source>
        <dbReference type="Pfam" id="PF00108"/>
    </source>
</evidence>
<dbReference type="PIRSF" id="PIRSF000429">
    <property type="entry name" value="Ac-CoA_Ac_transf"/>
    <property type="match status" value="1"/>
</dbReference>
<dbReference type="GO" id="GO:0006635">
    <property type="term" value="P:fatty acid beta-oxidation"/>
    <property type="evidence" value="ECO:0007669"/>
    <property type="project" value="TreeGrafter"/>
</dbReference>
<protein>
    <recommendedName>
        <fullName evidence="6">acetyl-CoA C-acyltransferase</fullName>
        <ecNumber evidence="6">2.3.1.16</ecNumber>
    </recommendedName>
</protein>
<dbReference type="EMBL" id="JNFH02000162">
    <property type="protein sequence ID" value="KKF39011.1"/>
    <property type="molecule type" value="Genomic_DNA"/>
</dbReference>
<dbReference type="FunFam" id="3.40.47.10:FF:000010">
    <property type="entry name" value="Acetyl-CoA acetyltransferase (Thiolase)"/>
    <property type="match status" value="1"/>
</dbReference>
<dbReference type="InterPro" id="IPR002155">
    <property type="entry name" value="Thiolase"/>
</dbReference>
<dbReference type="PANTHER" id="PTHR43853:SF11">
    <property type="entry name" value="3-KETOACYL-COA THIOLASE FADA"/>
    <property type="match status" value="1"/>
</dbReference>
<comment type="similarity">
    <text evidence="2">Belongs to the thiolase-like superfamily. Thiolase family.</text>
</comment>
<dbReference type="InterPro" id="IPR020610">
    <property type="entry name" value="Thiolase_AS"/>
</dbReference>
<dbReference type="InterPro" id="IPR020615">
    <property type="entry name" value="Thiolase_acyl_enz_int_AS"/>
</dbReference>
<dbReference type="Gene3D" id="3.40.47.10">
    <property type="match status" value="2"/>
</dbReference>
<organism evidence="9 10">
    <name type="scientific">Halorubrum saccharovorum</name>
    <dbReference type="NCBI Taxonomy" id="2248"/>
    <lineage>
        <taxon>Archaea</taxon>
        <taxon>Methanobacteriati</taxon>
        <taxon>Methanobacteriota</taxon>
        <taxon>Stenosarchaea group</taxon>
        <taxon>Halobacteria</taxon>
        <taxon>Halobacteriales</taxon>
        <taxon>Haloferacaceae</taxon>
        <taxon>Halorubrum</taxon>
    </lineage>
</organism>
<keyword evidence="5" id="KW-0012">Acyltransferase</keyword>
<evidence type="ECO:0000256" key="4">
    <source>
        <dbReference type="ARBA" id="ARBA00023229"/>
    </source>
</evidence>
<dbReference type="GO" id="GO:0010124">
    <property type="term" value="P:phenylacetate catabolic process"/>
    <property type="evidence" value="ECO:0007669"/>
    <property type="project" value="TreeGrafter"/>
</dbReference>
<dbReference type="EC" id="2.3.1.16" evidence="6"/>
<dbReference type="Proteomes" id="UP000053331">
    <property type="component" value="Unassembled WGS sequence"/>
</dbReference>
<reference evidence="9 10" key="1">
    <citation type="journal article" date="2015" name="Genome Announc.">
        <title>Draft genome sequence of a Halorubrum H3 strain isolated from the burlinskoye salt lake (Altai Krai, Russia).</title>
        <authorList>
            <person name="Rozanov A.S."/>
            <person name="Bryanskaya A.V."/>
            <person name="Malup T.K."/>
            <person name="Kotenko A.V."/>
            <person name="Peltek S.E."/>
        </authorList>
    </citation>
    <scope>NUCLEOTIDE SEQUENCE [LARGE SCALE GENOMIC DNA]</scope>
    <source>
        <strain evidence="9 10">H3</strain>
    </source>
</reference>
<evidence type="ECO:0000256" key="5">
    <source>
        <dbReference type="ARBA" id="ARBA00023315"/>
    </source>
</evidence>
<evidence type="ECO:0000256" key="6">
    <source>
        <dbReference type="ARBA" id="ARBA00024073"/>
    </source>
</evidence>
<evidence type="ECO:0000256" key="3">
    <source>
        <dbReference type="ARBA" id="ARBA00022679"/>
    </source>
</evidence>
<dbReference type="OrthoDB" id="25212at2157"/>
<evidence type="ECO:0000259" key="8">
    <source>
        <dbReference type="Pfam" id="PF02803"/>
    </source>
</evidence>
<dbReference type="GO" id="GO:0005737">
    <property type="term" value="C:cytoplasm"/>
    <property type="evidence" value="ECO:0007669"/>
    <property type="project" value="UniProtKB-ARBA"/>
</dbReference>